<sequence>SLLIQALLFVSVSTSSIQHFNNKEEQELDNTTTQQEQQRPKLQTQTQTQTLSKITNQRMAFSTYPHANAYGQNLRGFNAFVPNAFGADPAQMERYYNQIYIYGPDPRFPISASMIAGAAAFKAVRTYEDQSGMKLPNNHDYNINAIRSIAVREADMLLRQFPLPDVDPTIVLLSAEAGAHRLYDQEHHIPS</sequence>
<feature type="region of interest" description="Disordered" evidence="1">
    <location>
        <begin position="25"/>
        <end position="47"/>
    </location>
</feature>
<reference evidence="3" key="1">
    <citation type="submission" date="2015-07" db="EMBL/GenBank/DDBJ databases">
        <title>Transcriptome Assembly of Anthurium amnicola.</title>
        <authorList>
            <person name="Suzuki J."/>
        </authorList>
    </citation>
    <scope>NUCLEOTIDE SEQUENCE</scope>
</reference>
<gene>
    <name evidence="3" type="primary">yorA</name>
    <name evidence="3" type="ORF">g.42150</name>
</gene>
<proteinExistence type="predicted"/>
<dbReference type="AlphaFoldDB" id="A0A1D1XW33"/>
<evidence type="ECO:0000256" key="2">
    <source>
        <dbReference type="SAM" id="SignalP"/>
    </source>
</evidence>
<accession>A0A1D1XW33</accession>
<evidence type="ECO:0000313" key="3">
    <source>
        <dbReference type="EMBL" id="JAT46579.1"/>
    </source>
</evidence>
<dbReference type="EMBL" id="GDJX01021357">
    <property type="protein sequence ID" value="JAT46579.1"/>
    <property type="molecule type" value="Transcribed_RNA"/>
</dbReference>
<feature type="non-terminal residue" evidence="3">
    <location>
        <position position="1"/>
    </location>
</feature>
<evidence type="ECO:0000256" key="1">
    <source>
        <dbReference type="SAM" id="MobiDB-lite"/>
    </source>
</evidence>
<feature type="chain" id="PRO_5008899733" evidence="2">
    <location>
        <begin position="17"/>
        <end position="191"/>
    </location>
</feature>
<feature type="compositionally biased region" description="Low complexity" evidence="1">
    <location>
        <begin position="32"/>
        <end position="47"/>
    </location>
</feature>
<keyword evidence="2" id="KW-0732">Signal</keyword>
<feature type="signal peptide" evidence="2">
    <location>
        <begin position="1"/>
        <end position="16"/>
    </location>
</feature>
<organism evidence="3">
    <name type="scientific">Anthurium amnicola</name>
    <dbReference type="NCBI Taxonomy" id="1678845"/>
    <lineage>
        <taxon>Eukaryota</taxon>
        <taxon>Viridiplantae</taxon>
        <taxon>Streptophyta</taxon>
        <taxon>Embryophyta</taxon>
        <taxon>Tracheophyta</taxon>
        <taxon>Spermatophyta</taxon>
        <taxon>Magnoliopsida</taxon>
        <taxon>Liliopsida</taxon>
        <taxon>Araceae</taxon>
        <taxon>Pothoideae</taxon>
        <taxon>Potheae</taxon>
        <taxon>Anthurium</taxon>
    </lineage>
</organism>
<name>A0A1D1XW33_9ARAE</name>
<protein>
    <submittedName>
        <fullName evidence="3">SPBc2 prophage-derived uncharacterized protein yorA</fullName>
    </submittedName>
</protein>